<dbReference type="GO" id="GO:0042597">
    <property type="term" value="C:periplasmic space"/>
    <property type="evidence" value="ECO:0007669"/>
    <property type="project" value="UniProtKB-SubCell"/>
</dbReference>
<evidence type="ECO:0000256" key="1">
    <source>
        <dbReference type="ARBA" id="ARBA00004418"/>
    </source>
</evidence>
<name>R8BPC8_PHAM7</name>
<dbReference type="Gene3D" id="3.40.190.10">
    <property type="entry name" value="Periplasmic binding protein-like II"/>
    <property type="match status" value="2"/>
</dbReference>
<feature type="signal peptide" evidence="4">
    <location>
        <begin position="1"/>
        <end position="17"/>
    </location>
</feature>
<protein>
    <submittedName>
        <fullName evidence="6">Putative abc periplasmic substrate-binding family protein</fullName>
    </submittedName>
</protein>
<dbReference type="Pfam" id="PF09084">
    <property type="entry name" value="NMT1"/>
    <property type="match status" value="1"/>
</dbReference>
<evidence type="ECO:0000313" key="7">
    <source>
        <dbReference type="Proteomes" id="UP000014074"/>
    </source>
</evidence>
<comment type="similarity">
    <text evidence="2">Belongs to the bacterial solute-binding protein SsuA/TauA family.</text>
</comment>
<keyword evidence="3 4" id="KW-0732">Signal</keyword>
<gene>
    <name evidence="6" type="ORF">UCRPA7_3360</name>
</gene>
<dbReference type="RefSeq" id="XP_007914169.1">
    <property type="nucleotide sequence ID" value="XM_007915978.1"/>
</dbReference>
<dbReference type="PANTHER" id="PTHR30024">
    <property type="entry name" value="ALIPHATIC SULFONATES-BINDING PROTEIN-RELATED"/>
    <property type="match status" value="1"/>
</dbReference>
<evidence type="ECO:0000256" key="3">
    <source>
        <dbReference type="ARBA" id="ARBA00022729"/>
    </source>
</evidence>
<dbReference type="OrthoDB" id="3471445at2759"/>
<evidence type="ECO:0000256" key="2">
    <source>
        <dbReference type="ARBA" id="ARBA00010742"/>
    </source>
</evidence>
<dbReference type="eggNOG" id="ENOG502RCHX">
    <property type="taxonomic scope" value="Eukaryota"/>
</dbReference>
<feature type="chain" id="PRO_5004452811" evidence="4">
    <location>
        <begin position="18"/>
        <end position="361"/>
    </location>
</feature>
<organism evidence="6 7">
    <name type="scientific">Phaeoacremonium minimum (strain UCR-PA7)</name>
    <name type="common">Esca disease fungus</name>
    <name type="synonym">Togninia minima</name>
    <dbReference type="NCBI Taxonomy" id="1286976"/>
    <lineage>
        <taxon>Eukaryota</taxon>
        <taxon>Fungi</taxon>
        <taxon>Dikarya</taxon>
        <taxon>Ascomycota</taxon>
        <taxon>Pezizomycotina</taxon>
        <taxon>Sordariomycetes</taxon>
        <taxon>Sordariomycetidae</taxon>
        <taxon>Togniniales</taxon>
        <taxon>Togniniaceae</taxon>
        <taxon>Phaeoacremonium</taxon>
    </lineage>
</organism>
<feature type="domain" description="SsuA/THI5-like" evidence="5">
    <location>
        <begin position="31"/>
        <end position="178"/>
    </location>
</feature>
<dbReference type="InterPro" id="IPR015168">
    <property type="entry name" value="SsuA/THI5"/>
</dbReference>
<dbReference type="PANTHER" id="PTHR30024:SF47">
    <property type="entry name" value="TAURINE-BINDING PERIPLASMIC PROTEIN"/>
    <property type="match status" value="1"/>
</dbReference>
<dbReference type="EMBL" id="KB933041">
    <property type="protein sequence ID" value="EOO01191.1"/>
    <property type="molecule type" value="Genomic_DNA"/>
</dbReference>
<evidence type="ECO:0000259" key="5">
    <source>
        <dbReference type="Pfam" id="PF09084"/>
    </source>
</evidence>
<proteinExistence type="inferred from homology"/>
<dbReference type="KEGG" id="tmn:UCRPA7_3360"/>
<reference evidence="7" key="1">
    <citation type="journal article" date="2013" name="Genome Announc.">
        <title>Draft genome sequence of the ascomycete Phaeoacremonium aleophilum strain UCR-PA7, a causal agent of the esca disease complex in grapevines.</title>
        <authorList>
            <person name="Blanco-Ulate B."/>
            <person name="Rolshausen P."/>
            <person name="Cantu D."/>
        </authorList>
    </citation>
    <scope>NUCLEOTIDE SEQUENCE [LARGE SCALE GENOMIC DNA]</scope>
    <source>
        <strain evidence="7">UCR-PA7</strain>
    </source>
</reference>
<comment type="subcellular location">
    <subcellularLocation>
        <location evidence="1">Periplasm</location>
    </subcellularLocation>
</comment>
<keyword evidence="7" id="KW-1185">Reference proteome</keyword>
<dbReference type="HOGENOM" id="CLU_778585_0_0_1"/>
<dbReference type="SUPFAM" id="SSF53850">
    <property type="entry name" value="Periplasmic binding protein-like II"/>
    <property type="match status" value="1"/>
</dbReference>
<dbReference type="GO" id="GO:0042918">
    <property type="term" value="P:alkanesulfonate transmembrane transport"/>
    <property type="evidence" value="ECO:0007669"/>
    <property type="project" value="TreeGrafter"/>
</dbReference>
<dbReference type="AlphaFoldDB" id="R8BPC8"/>
<dbReference type="Proteomes" id="UP000014074">
    <property type="component" value="Unassembled WGS sequence"/>
</dbReference>
<sequence length="361" mass="38691">MNSRSFVLSCLVVAGRALDTVQYGAFLPTATYSVANQLGFFTELDLNVVYSQVPNSTAAFSSILSGQYDILTATVDNALNYRFNQKQNVTVLGQLDQGPDLVVASIPSITSFDQLRGKPIIVDSPVSGYAYLLRKVLSAHGLELANGDYYFMTVGGTSARYSALLNGALPNGTAVYATILNYPFTVEGESLPEGQAPTILDRVSNVVAPITSSAFTIRELSLSSETESALLTRFLAAMYGANKLLLNSKYKDCAIQAIATQVGITTDVATLEYASVIDTLTGEVSPGNNFTVNQEGIMNDVEVRQSYGGFASVPTGFDFAAALVPGPGKLIDYTIRDAAVALYQSQHSCFNPCKSYTRRRS</sequence>
<evidence type="ECO:0000256" key="4">
    <source>
        <dbReference type="SAM" id="SignalP"/>
    </source>
</evidence>
<evidence type="ECO:0000313" key="6">
    <source>
        <dbReference type="EMBL" id="EOO01191.1"/>
    </source>
</evidence>
<dbReference type="GeneID" id="19323701"/>
<accession>R8BPC8</accession>